<dbReference type="EMBL" id="CP002156">
    <property type="protein sequence ID" value="ADM08607.1"/>
    <property type="molecule type" value="Genomic_DNA"/>
</dbReference>
<keyword evidence="8 15" id="KW-0547">Nucleotide-binding</keyword>
<keyword evidence="12" id="KW-0511">Multifunctional enzyme</keyword>
<reference evidence="18" key="1">
    <citation type="submission" date="2010-08" db="EMBL/GenBank/DDBJ databases">
        <title>Genome sequence of Parvularcula bermudensis HTCC2503.</title>
        <authorList>
            <person name="Kang D.-M."/>
            <person name="Oh H.-M."/>
            <person name="Cho J.-C."/>
        </authorList>
    </citation>
    <scope>NUCLEOTIDE SEQUENCE [LARGE SCALE GENOMIC DNA]</scope>
    <source>
        <strain evidence="18">ATCC BAA-594 / HTCC2503 / KCTC 12087</strain>
    </source>
</reference>
<dbReference type="Proteomes" id="UP000001302">
    <property type="component" value="Chromosome"/>
</dbReference>
<evidence type="ECO:0000256" key="14">
    <source>
        <dbReference type="ARBA" id="ARBA00049494"/>
    </source>
</evidence>
<comment type="catalytic activity">
    <reaction evidence="14 15">
        <text>FMN + ATP + H(+) = FAD + diphosphate</text>
        <dbReference type="Rhea" id="RHEA:17237"/>
        <dbReference type="ChEBI" id="CHEBI:15378"/>
        <dbReference type="ChEBI" id="CHEBI:30616"/>
        <dbReference type="ChEBI" id="CHEBI:33019"/>
        <dbReference type="ChEBI" id="CHEBI:57692"/>
        <dbReference type="ChEBI" id="CHEBI:58210"/>
        <dbReference type="EC" id="2.7.7.2"/>
    </reaction>
</comment>
<organism evidence="17 18">
    <name type="scientific">Parvularcula bermudensis (strain ATCC BAA-594 / HTCC2503 / KCTC 12087)</name>
    <dbReference type="NCBI Taxonomy" id="314260"/>
    <lineage>
        <taxon>Bacteria</taxon>
        <taxon>Pseudomonadati</taxon>
        <taxon>Pseudomonadota</taxon>
        <taxon>Alphaproteobacteria</taxon>
        <taxon>Parvularculales</taxon>
        <taxon>Parvularculaceae</taxon>
        <taxon>Parvularcula</taxon>
    </lineage>
</organism>
<dbReference type="InterPro" id="IPR023468">
    <property type="entry name" value="Riboflavin_kinase"/>
</dbReference>
<evidence type="ECO:0000256" key="6">
    <source>
        <dbReference type="ARBA" id="ARBA00022679"/>
    </source>
</evidence>
<dbReference type="InterPro" id="IPR014729">
    <property type="entry name" value="Rossmann-like_a/b/a_fold"/>
</dbReference>
<dbReference type="Gene3D" id="2.40.30.30">
    <property type="entry name" value="Riboflavin kinase-like"/>
    <property type="match status" value="1"/>
</dbReference>
<evidence type="ECO:0000256" key="2">
    <source>
        <dbReference type="ARBA" id="ARBA00004726"/>
    </source>
</evidence>
<evidence type="ECO:0000256" key="5">
    <source>
        <dbReference type="ARBA" id="ARBA00022643"/>
    </source>
</evidence>
<dbReference type="InterPro" id="IPR023465">
    <property type="entry name" value="Riboflavin_kinase_dom_sf"/>
</dbReference>
<dbReference type="Gene3D" id="3.40.50.620">
    <property type="entry name" value="HUPs"/>
    <property type="match status" value="1"/>
</dbReference>
<dbReference type="AlphaFoldDB" id="E0TCL8"/>
<comment type="function">
    <text evidence="1">Catalyzes the phosphorylation of riboflavin to FMN followed by the adenylation of FMN to FAD.</text>
</comment>
<evidence type="ECO:0000256" key="7">
    <source>
        <dbReference type="ARBA" id="ARBA00022695"/>
    </source>
</evidence>
<keyword evidence="10 15" id="KW-0274">FAD</keyword>
<dbReference type="NCBIfam" id="NF004160">
    <property type="entry name" value="PRK05627.1-3"/>
    <property type="match status" value="1"/>
</dbReference>
<comment type="catalytic activity">
    <reaction evidence="13 15">
        <text>riboflavin + ATP = FMN + ADP + H(+)</text>
        <dbReference type="Rhea" id="RHEA:14357"/>
        <dbReference type="ChEBI" id="CHEBI:15378"/>
        <dbReference type="ChEBI" id="CHEBI:30616"/>
        <dbReference type="ChEBI" id="CHEBI:57986"/>
        <dbReference type="ChEBI" id="CHEBI:58210"/>
        <dbReference type="ChEBI" id="CHEBI:456216"/>
        <dbReference type="EC" id="2.7.1.26"/>
    </reaction>
</comment>
<evidence type="ECO:0000256" key="8">
    <source>
        <dbReference type="ARBA" id="ARBA00022741"/>
    </source>
</evidence>
<evidence type="ECO:0000313" key="18">
    <source>
        <dbReference type="Proteomes" id="UP000001302"/>
    </source>
</evidence>
<dbReference type="KEGG" id="pbr:PB2503_02652"/>
<dbReference type="SMART" id="SM00904">
    <property type="entry name" value="Flavokinase"/>
    <property type="match status" value="1"/>
</dbReference>
<evidence type="ECO:0000259" key="16">
    <source>
        <dbReference type="SMART" id="SM00904"/>
    </source>
</evidence>
<keyword evidence="11 15" id="KW-0067">ATP-binding</keyword>
<dbReference type="RefSeq" id="WP_013299581.1">
    <property type="nucleotide sequence ID" value="NC_014414.1"/>
</dbReference>
<dbReference type="PANTHER" id="PTHR22749">
    <property type="entry name" value="RIBOFLAVIN KINASE/FMN ADENYLYLTRANSFERASE"/>
    <property type="match status" value="1"/>
</dbReference>
<dbReference type="InterPro" id="IPR002606">
    <property type="entry name" value="Riboflavin_kinase_bac"/>
</dbReference>
<reference evidence="17 18" key="2">
    <citation type="journal article" date="2011" name="J. Bacteriol.">
        <title>Complete genome sequence of strain HTCC2503T of Parvularcula bermudensis, the type species of the order "Parvularculales" in the class Alphaproteobacteria.</title>
        <authorList>
            <person name="Oh H.M."/>
            <person name="Kang I."/>
            <person name="Vergin K.L."/>
            <person name="Kang D."/>
            <person name="Rhee K.H."/>
            <person name="Giovannoni S.J."/>
            <person name="Cho J.C."/>
        </authorList>
    </citation>
    <scope>NUCLEOTIDE SEQUENCE [LARGE SCALE GENOMIC DNA]</scope>
    <source>
        <strain evidence="18">ATCC BAA-594 / HTCC2503 / KCTC 12087</strain>
    </source>
</reference>
<dbReference type="GO" id="GO:0008531">
    <property type="term" value="F:riboflavin kinase activity"/>
    <property type="evidence" value="ECO:0007669"/>
    <property type="project" value="UniProtKB-UniRule"/>
</dbReference>
<dbReference type="GO" id="GO:0003919">
    <property type="term" value="F:FMN adenylyltransferase activity"/>
    <property type="evidence" value="ECO:0007669"/>
    <property type="project" value="UniProtKB-UniRule"/>
</dbReference>
<comment type="similarity">
    <text evidence="15">Belongs to the ribF family.</text>
</comment>
<evidence type="ECO:0000256" key="13">
    <source>
        <dbReference type="ARBA" id="ARBA00047880"/>
    </source>
</evidence>
<proteinExistence type="inferred from homology"/>
<dbReference type="Pfam" id="PF01687">
    <property type="entry name" value="Flavokinase"/>
    <property type="match status" value="1"/>
</dbReference>
<accession>E0TCL8</accession>
<dbReference type="SUPFAM" id="SSF52374">
    <property type="entry name" value="Nucleotidylyl transferase"/>
    <property type="match status" value="1"/>
</dbReference>
<dbReference type="InterPro" id="IPR015865">
    <property type="entry name" value="Riboflavin_kinase_bac/euk"/>
</dbReference>
<evidence type="ECO:0000256" key="9">
    <source>
        <dbReference type="ARBA" id="ARBA00022777"/>
    </source>
</evidence>
<dbReference type="eggNOG" id="COG0196">
    <property type="taxonomic scope" value="Bacteria"/>
</dbReference>
<dbReference type="GO" id="GO:0009231">
    <property type="term" value="P:riboflavin biosynthetic process"/>
    <property type="evidence" value="ECO:0007669"/>
    <property type="project" value="InterPro"/>
</dbReference>
<evidence type="ECO:0000256" key="1">
    <source>
        <dbReference type="ARBA" id="ARBA00002121"/>
    </source>
</evidence>
<dbReference type="PIRSF" id="PIRSF004491">
    <property type="entry name" value="FAD_Synth"/>
    <property type="match status" value="1"/>
</dbReference>
<keyword evidence="4 15" id="KW-0285">Flavoprotein</keyword>
<name>E0TCL8_PARBH</name>
<evidence type="ECO:0000256" key="10">
    <source>
        <dbReference type="ARBA" id="ARBA00022827"/>
    </source>
</evidence>
<dbReference type="CDD" id="cd02064">
    <property type="entry name" value="FAD_synthetase_N"/>
    <property type="match status" value="1"/>
</dbReference>
<comment type="pathway">
    <text evidence="2 15">Cofactor biosynthesis; FAD biosynthesis; FAD from FMN: step 1/1.</text>
</comment>
<dbReference type="FunFam" id="3.40.50.620:FF:000021">
    <property type="entry name" value="Riboflavin biosynthesis protein"/>
    <property type="match status" value="1"/>
</dbReference>
<protein>
    <recommendedName>
        <fullName evidence="15">Riboflavin biosynthesis protein</fullName>
    </recommendedName>
    <domain>
        <recommendedName>
            <fullName evidence="15">Riboflavin kinase</fullName>
            <ecNumber evidence="15">2.7.1.26</ecNumber>
        </recommendedName>
        <alternativeName>
            <fullName evidence="15">Flavokinase</fullName>
        </alternativeName>
    </domain>
    <domain>
        <recommendedName>
            <fullName evidence="15">FMN adenylyltransferase</fullName>
            <ecNumber evidence="15">2.7.7.2</ecNumber>
        </recommendedName>
        <alternativeName>
            <fullName evidence="15">FAD pyrophosphorylase</fullName>
        </alternativeName>
        <alternativeName>
            <fullName evidence="15">FAD synthase</fullName>
        </alternativeName>
    </domain>
</protein>
<keyword evidence="18" id="KW-1185">Reference proteome</keyword>
<dbReference type="EC" id="2.7.7.2" evidence="15"/>
<dbReference type="GO" id="GO:0009398">
    <property type="term" value="P:FMN biosynthetic process"/>
    <property type="evidence" value="ECO:0007669"/>
    <property type="project" value="UniProtKB-UniRule"/>
</dbReference>
<keyword evidence="9 15" id="KW-0418">Kinase</keyword>
<evidence type="ECO:0000256" key="3">
    <source>
        <dbReference type="ARBA" id="ARBA00005201"/>
    </source>
</evidence>
<keyword evidence="6 15" id="KW-0808">Transferase</keyword>
<feature type="domain" description="Riboflavin kinase" evidence="16">
    <location>
        <begin position="189"/>
        <end position="312"/>
    </location>
</feature>
<dbReference type="EC" id="2.7.1.26" evidence="15"/>
<sequence>MTIAEVLHAPLECDVAAPYRGAVSVIGNLDGVHRGHQALIGRAKERAEAASRPLAVTVFDPHPRRVFSPEGPPFLLTKLETKAEILGSLGVDYVFVLPFNDYLRTQTPETFVRHTLAERLGLHTIITGTDFRFGAGRSGDCTALARHAAASGMQAEAISPVLAPGTEKYSSSGIRAALQAGDPQKAARWLGRPWSILGTVEQGRQLARTLDFPTANISLGPYVRPKFGVYATSTLIDGERVPGVANIGVRPTVDGTAEWLEVHLFDVAADLYGRALDTQFLAFLRPEQKFDGIDALKAQIATDGALARNIHAQS</sequence>
<dbReference type="HOGENOM" id="CLU_048437_0_1_5"/>
<dbReference type="NCBIfam" id="TIGR00083">
    <property type="entry name" value="ribF"/>
    <property type="match status" value="1"/>
</dbReference>
<dbReference type="GO" id="GO:0005524">
    <property type="term" value="F:ATP binding"/>
    <property type="evidence" value="ECO:0007669"/>
    <property type="project" value="UniProtKB-UniRule"/>
</dbReference>
<comment type="pathway">
    <text evidence="3 15">Cofactor biosynthesis; FMN biosynthesis; FMN from riboflavin (ATP route): step 1/1.</text>
</comment>
<evidence type="ECO:0000313" key="17">
    <source>
        <dbReference type="EMBL" id="ADM08607.1"/>
    </source>
</evidence>
<dbReference type="Pfam" id="PF06574">
    <property type="entry name" value="FAD_syn"/>
    <property type="match status" value="1"/>
</dbReference>
<dbReference type="PANTHER" id="PTHR22749:SF6">
    <property type="entry name" value="RIBOFLAVIN KINASE"/>
    <property type="match status" value="1"/>
</dbReference>
<keyword evidence="5 15" id="KW-0288">FMN</keyword>
<dbReference type="InterPro" id="IPR015864">
    <property type="entry name" value="FAD_synthase"/>
</dbReference>
<evidence type="ECO:0000256" key="12">
    <source>
        <dbReference type="ARBA" id="ARBA00023268"/>
    </source>
</evidence>
<gene>
    <name evidence="17" type="ordered locus">PB2503_02652</name>
</gene>
<dbReference type="STRING" id="314260.PB2503_02652"/>
<dbReference type="UniPathway" id="UPA00276">
    <property type="reaction ID" value="UER00406"/>
</dbReference>
<evidence type="ECO:0000256" key="4">
    <source>
        <dbReference type="ARBA" id="ARBA00022630"/>
    </source>
</evidence>
<evidence type="ECO:0000256" key="11">
    <source>
        <dbReference type="ARBA" id="ARBA00022840"/>
    </source>
</evidence>
<dbReference type="OrthoDB" id="9803667at2"/>
<dbReference type="SUPFAM" id="SSF82114">
    <property type="entry name" value="Riboflavin kinase-like"/>
    <property type="match status" value="1"/>
</dbReference>
<evidence type="ECO:0000256" key="15">
    <source>
        <dbReference type="PIRNR" id="PIRNR004491"/>
    </source>
</evidence>
<dbReference type="GO" id="GO:0006747">
    <property type="term" value="P:FAD biosynthetic process"/>
    <property type="evidence" value="ECO:0007669"/>
    <property type="project" value="UniProtKB-UniRule"/>
</dbReference>
<keyword evidence="7 15" id="KW-0548">Nucleotidyltransferase</keyword>
<dbReference type="UniPathway" id="UPA00277">
    <property type="reaction ID" value="UER00407"/>
</dbReference>